<feature type="domain" description="Methyltransferase type 11" evidence="4">
    <location>
        <begin position="39"/>
        <end position="130"/>
    </location>
</feature>
<evidence type="ECO:0000313" key="5">
    <source>
        <dbReference type="EMBL" id="GAA1638665.1"/>
    </source>
</evidence>
<dbReference type="InterPro" id="IPR029063">
    <property type="entry name" value="SAM-dependent_MTases_sf"/>
</dbReference>
<dbReference type="Proteomes" id="UP001501319">
    <property type="component" value="Unassembled WGS sequence"/>
</dbReference>
<keyword evidence="3" id="KW-0808">Transferase</keyword>
<dbReference type="EMBL" id="BAAANE010000004">
    <property type="protein sequence ID" value="GAA1638665.1"/>
    <property type="molecule type" value="Genomic_DNA"/>
</dbReference>
<evidence type="ECO:0000256" key="3">
    <source>
        <dbReference type="ARBA" id="ARBA00022679"/>
    </source>
</evidence>
<dbReference type="PANTHER" id="PTHR44942">
    <property type="entry name" value="METHYLTRANSF_11 DOMAIN-CONTAINING PROTEIN"/>
    <property type="match status" value="1"/>
</dbReference>
<dbReference type="CDD" id="cd02440">
    <property type="entry name" value="AdoMet_MTases"/>
    <property type="match status" value="1"/>
</dbReference>
<protein>
    <submittedName>
        <fullName evidence="5">Methyltransferase domain-containing protein</fullName>
    </submittedName>
</protein>
<accession>A0ABN2FB31</accession>
<reference evidence="5 6" key="1">
    <citation type="journal article" date="2019" name="Int. J. Syst. Evol. Microbiol.">
        <title>The Global Catalogue of Microorganisms (GCM) 10K type strain sequencing project: providing services to taxonomists for standard genome sequencing and annotation.</title>
        <authorList>
            <consortium name="The Broad Institute Genomics Platform"/>
            <consortium name="The Broad Institute Genome Sequencing Center for Infectious Disease"/>
            <person name="Wu L."/>
            <person name="Ma J."/>
        </authorList>
    </citation>
    <scope>NUCLEOTIDE SEQUENCE [LARGE SCALE GENOMIC DNA]</scope>
    <source>
        <strain evidence="5 6">JCM 14306</strain>
    </source>
</reference>
<dbReference type="PANTHER" id="PTHR44942:SF4">
    <property type="entry name" value="METHYLTRANSFERASE TYPE 11 DOMAIN-CONTAINING PROTEIN"/>
    <property type="match status" value="1"/>
</dbReference>
<comment type="caution">
    <text evidence="5">The sequence shown here is derived from an EMBL/GenBank/DDBJ whole genome shotgun (WGS) entry which is preliminary data.</text>
</comment>
<dbReference type="InterPro" id="IPR013216">
    <property type="entry name" value="Methyltransf_11"/>
</dbReference>
<keyword evidence="6" id="KW-1185">Reference proteome</keyword>
<dbReference type="Pfam" id="PF08241">
    <property type="entry name" value="Methyltransf_11"/>
    <property type="match status" value="1"/>
</dbReference>
<name>A0ABN2FB31_9ACTN</name>
<dbReference type="SUPFAM" id="SSF53335">
    <property type="entry name" value="S-adenosyl-L-methionine-dependent methyltransferases"/>
    <property type="match status" value="1"/>
</dbReference>
<dbReference type="GO" id="GO:0008168">
    <property type="term" value="F:methyltransferase activity"/>
    <property type="evidence" value="ECO:0007669"/>
    <property type="project" value="UniProtKB-KW"/>
</dbReference>
<keyword evidence="2 5" id="KW-0489">Methyltransferase</keyword>
<dbReference type="InterPro" id="IPR051052">
    <property type="entry name" value="Diverse_substrate_MTase"/>
</dbReference>
<dbReference type="GO" id="GO:0032259">
    <property type="term" value="P:methylation"/>
    <property type="evidence" value="ECO:0007669"/>
    <property type="project" value="UniProtKB-KW"/>
</dbReference>
<proteinExistence type="inferred from homology"/>
<dbReference type="Gene3D" id="3.40.50.150">
    <property type="entry name" value="Vaccinia Virus protein VP39"/>
    <property type="match status" value="1"/>
</dbReference>
<evidence type="ECO:0000313" key="6">
    <source>
        <dbReference type="Proteomes" id="UP001501319"/>
    </source>
</evidence>
<gene>
    <name evidence="5" type="ORF">GCM10009744_30180</name>
</gene>
<organism evidence="5 6">
    <name type="scientific">Kribbella alba</name>
    <dbReference type="NCBI Taxonomy" id="190197"/>
    <lineage>
        <taxon>Bacteria</taxon>
        <taxon>Bacillati</taxon>
        <taxon>Actinomycetota</taxon>
        <taxon>Actinomycetes</taxon>
        <taxon>Propionibacteriales</taxon>
        <taxon>Kribbellaceae</taxon>
        <taxon>Kribbella</taxon>
    </lineage>
</organism>
<evidence type="ECO:0000259" key="4">
    <source>
        <dbReference type="Pfam" id="PF08241"/>
    </source>
</evidence>
<evidence type="ECO:0000256" key="1">
    <source>
        <dbReference type="ARBA" id="ARBA00008361"/>
    </source>
</evidence>
<comment type="similarity">
    <text evidence="1">Belongs to the methyltransferase superfamily.</text>
</comment>
<evidence type="ECO:0000256" key="2">
    <source>
        <dbReference type="ARBA" id="ARBA00022603"/>
    </source>
</evidence>
<sequence>MVCMADLSFLDRIEQRPDAAALRAESIRLLALAPGDTVVDVGCGAGHAVAELAEDKLKVIGIDADSDAITAAQARTPDAVFHVARSDQLPLEDESVDGYRAARLLHLLADPLPTLAEAWRVLRPGGRIVLAGQDYGFLMLDSSDQDMADVVLLGLEWRTVAPRVARSYRDLLLDQGFLDAEVVVHSEVITDHRLMVKQLEAAAAAAVGKALITQHDADAWLAEQADRGERDRFLAVLPTLLVAATR</sequence>